<dbReference type="Proteomes" id="UP000051401">
    <property type="component" value="Unassembled WGS sequence"/>
</dbReference>
<evidence type="ECO:0000313" key="1">
    <source>
        <dbReference type="EMBL" id="KRS16876.1"/>
    </source>
</evidence>
<dbReference type="EMBL" id="LAXI01000011">
    <property type="protein sequence ID" value="KRS16876.1"/>
    <property type="molecule type" value="Genomic_DNA"/>
</dbReference>
<sequence length="217" mass="24581">MGEDIVSRQLFSVSGPLVAISLSRLSRKFGSDKVIQNNPYRRVHFVRLRGRHRVRQTVFRVHVPWRIGICRRYGPFGKRHITRRVFDIRWNRRHPAGESGRQAIGATLRKRPGSGPTFFDGCFFLQIKKSALHSGSIDQFVGSLAFKRLQFVRGHLRFGFGHHLLIRGRFRQDATQISMGRQIGKNVAKVLCRLARDHAAIILNHGPGALRTGGGGT</sequence>
<dbReference type="AlphaFoldDB" id="A0A0T5P777"/>
<comment type="caution">
    <text evidence="1">The sequence shown here is derived from an EMBL/GenBank/DDBJ whole genome shotgun (WGS) entry which is preliminary data.</text>
</comment>
<protein>
    <submittedName>
        <fullName evidence="1">Uncharacterized protein</fullName>
    </submittedName>
</protein>
<evidence type="ECO:0000313" key="2">
    <source>
        <dbReference type="Proteomes" id="UP000051401"/>
    </source>
</evidence>
<accession>A0A0T5P777</accession>
<gene>
    <name evidence="1" type="ORF">XM52_16785</name>
</gene>
<reference evidence="1 2" key="1">
    <citation type="submission" date="2015-04" db="EMBL/GenBank/DDBJ databases">
        <title>The draft genome sequence of Roseovarius indicus B108T.</title>
        <authorList>
            <person name="Li G."/>
            <person name="Lai Q."/>
            <person name="Shao Z."/>
            <person name="Yan P."/>
        </authorList>
    </citation>
    <scope>NUCLEOTIDE SEQUENCE [LARGE SCALE GENOMIC DNA]</scope>
    <source>
        <strain evidence="1 2">B108</strain>
    </source>
</reference>
<keyword evidence="2" id="KW-1185">Reference proteome</keyword>
<proteinExistence type="predicted"/>
<organism evidence="1 2">
    <name type="scientific">Roseovarius indicus</name>
    <dbReference type="NCBI Taxonomy" id="540747"/>
    <lineage>
        <taxon>Bacteria</taxon>
        <taxon>Pseudomonadati</taxon>
        <taxon>Pseudomonadota</taxon>
        <taxon>Alphaproteobacteria</taxon>
        <taxon>Rhodobacterales</taxon>
        <taxon>Roseobacteraceae</taxon>
        <taxon>Roseovarius</taxon>
    </lineage>
</organism>
<name>A0A0T5P777_9RHOB</name>